<feature type="transmembrane region" description="Helical" evidence="5">
    <location>
        <begin position="279"/>
        <end position="298"/>
    </location>
</feature>
<evidence type="ECO:0000256" key="2">
    <source>
        <dbReference type="ARBA" id="ARBA00022692"/>
    </source>
</evidence>
<dbReference type="InterPro" id="IPR006007">
    <property type="entry name" value="Inorganic_carbon_transpt"/>
</dbReference>
<feature type="transmembrane region" description="Helical" evidence="5">
    <location>
        <begin position="409"/>
        <end position="432"/>
    </location>
</feature>
<dbReference type="EMBL" id="CP051167">
    <property type="protein sequence ID" value="QIZ73752.1"/>
    <property type="molecule type" value="Genomic_DNA"/>
</dbReference>
<sequence>MGGVFLPLVAFSSDLALDRWASGSWLHRIVGWLRDWRAGSWLMQWAEAIAVGLVALSFVLGPFVSTTLIGVLLLASGAYWALLTVSDSGESGFTPIHLMLFLYWGIATIATAMSPVKQAAFSGWVKLTLYLVLFLLMARVLRSPRVRSLLIAVYLHVATIVSVYGLRQWFFGAEASATWSDPNSPGSEVTRVYSYLGNPNLLAGYLLPAVMLSVAAIFMWRRTLPKALAVTMTAVNGACLILTFSRGGWIGLVVALFVLTLLFVDWWSVRLPEQWRGWAVPAVLGLTAATIVLAVALVEPIRDRVSTIFAGREDSSNNFRINVWEAVFEMIRDRPIIGIGPGNNAFNKIYPLYMRPKYTALSAYSIFLETAVEMGFIGLFALLWTISVTIYQGIVQLHRLRDRADPQGYWLMAALAIVAGMLAHGLVDTVWYRPQINILWWLAIAIVASFYRSSASSEGNNSAQRWGVEG</sequence>
<dbReference type="PANTHER" id="PTHR37422">
    <property type="entry name" value="TEICHURONIC ACID BIOSYNTHESIS PROTEIN TUAE"/>
    <property type="match status" value="1"/>
</dbReference>
<dbReference type="KEGG" id="oxy:HCG48_14540"/>
<dbReference type="Proteomes" id="UP000500857">
    <property type="component" value="Chromosome"/>
</dbReference>
<feature type="transmembrane region" description="Helical" evidence="5">
    <location>
        <begin position="94"/>
        <end position="113"/>
    </location>
</feature>
<evidence type="ECO:0000259" key="6">
    <source>
        <dbReference type="Pfam" id="PF04932"/>
    </source>
</evidence>
<comment type="subcellular location">
    <subcellularLocation>
        <location evidence="1">Membrane</location>
        <topology evidence="1">Multi-pass membrane protein</topology>
    </subcellularLocation>
</comment>
<keyword evidence="2 5" id="KW-0812">Transmembrane</keyword>
<feature type="domain" description="O-antigen ligase-related" evidence="6">
    <location>
        <begin position="236"/>
        <end position="383"/>
    </location>
</feature>
<proteinExistence type="predicted"/>
<evidence type="ECO:0000256" key="3">
    <source>
        <dbReference type="ARBA" id="ARBA00022989"/>
    </source>
</evidence>
<feature type="transmembrane region" description="Helical" evidence="5">
    <location>
        <begin position="202"/>
        <end position="220"/>
    </location>
</feature>
<dbReference type="PANTHER" id="PTHR37422:SF22">
    <property type="entry name" value="SLR1515 PROTEIN"/>
    <property type="match status" value="1"/>
</dbReference>
<evidence type="ECO:0000313" key="8">
    <source>
        <dbReference type="Proteomes" id="UP000500857"/>
    </source>
</evidence>
<reference evidence="7 8" key="1">
    <citation type="submission" date="2020-04" db="EMBL/GenBank/DDBJ databases">
        <authorList>
            <person name="Basu S."/>
            <person name="Maruthanayagam V."/>
            <person name="Chakraborty S."/>
            <person name="Pramanik A."/>
            <person name="Mukherjee J."/>
            <person name="Brink B."/>
        </authorList>
    </citation>
    <scope>NUCLEOTIDE SEQUENCE [LARGE SCALE GENOMIC DNA]</scope>
    <source>
        <strain evidence="7 8">AP17</strain>
    </source>
</reference>
<keyword evidence="8" id="KW-1185">Reference proteome</keyword>
<feature type="transmembrane region" description="Helical" evidence="5">
    <location>
        <begin position="438"/>
        <end position="455"/>
    </location>
</feature>
<dbReference type="GO" id="GO:0016020">
    <property type="term" value="C:membrane"/>
    <property type="evidence" value="ECO:0007669"/>
    <property type="project" value="UniProtKB-SubCell"/>
</dbReference>
<feature type="transmembrane region" description="Helical" evidence="5">
    <location>
        <begin position="49"/>
        <end position="82"/>
    </location>
</feature>
<keyword evidence="4 5" id="KW-0472">Membrane</keyword>
<feature type="transmembrane region" description="Helical" evidence="5">
    <location>
        <begin position="374"/>
        <end position="397"/>
    </location>
</feature>
<dbReference type="AlphaFoldDB" id="A0A6H1U4F6"/>
<name>A0A6H1U4F6_9CYAN</name>
<protein>
    <submittedName>
        <fullName evidence="7">Putative bicarbonate transporter, IctB family</fullName>
    </submittedName>
</protein>
<evidence type="ECO:0000256" key="5">
    <source>
        <dbReference type="SAM" id="Phobius"/>
    </source>
</evidence>
<feature type="transmembrane region" description="Helical" evidence="5">
    <location>
        <begin position="119"/>
        <end position="137"/>
    </location>
</feature>
<feature type="transmembrane region" description="Helical" evidence="5">
    <location>
        <begin position="149"/>
        <end position="170"/>
    </location>
</feature>
<gene>
    <name evidence="7" type="primary">ictB</name>
    <name evidence="7" type="ORF">HCG48_14540</name>
</gene>
<dbReference type="InterPro" id="IPR007016">
    <property type="entry name" value="O-antigen_ligase-rel_domated"/>
</dbReference>
<accession>A0A6H1U4F6</accession>
<dbReference type="InterPro" id="IPR051533">
    <property type="entry name" value="WaaL-like"/>
</dbReference>
<evidence type="ECO:0000256" key="4">
    <source>
        <dbReference type="ARBA" id="ARBA00023136"/>
    </source>
</evidence>
<feature type="transmembrane region" description="Helical" evidence="5">
    <location>
        <begin position="250"/>
        <end position="267"/>
    </location>
</feature>
<dbReference type="Pfam" id="PF04932">
    <property type="entry name" value="Wzy_C"/>
    <property type="match status" value="1"/>
</dbReference>
<keyword evidence="3 5" id="KW-1133">Transmembrane helix</keyword>
<organism evidence="7 8">
    <name type="scientific">Oxynema aestuarii AP17</name>
    <dbReference type="NCBI Taxonomy" id="2064643"/>
    <lineage>
        <taxon>Bacteria</taxon>
        <taxon>Bacillati</taxon>
        <taxon>Cyanobacteriota</taxon>
        <taxon>Cyanophyceae</taxon>
        <taxon>Oscillatoriophycideae</taxon>
        <taxon>Oscillatoriales</taxon>
        <taxon>Oscillatoriaceae</taxon>
        <taxon>Oxynema</taxon>
        <taxon>Oxynema aestuarii</taxon>
    </lineage>
</organism>
<evidence type="ECO:0000313" key="7">
    <source>
        <dbReference type="EMBL" id="QIZ73752.1"/>
    </source>
</evidence>
<dbReference type="RefSeq" id="WP_168571894.1">
    <property type="nucleotide sequence ID" value="NZ_CP051167.1"/>
</dbReference>
<evidence type="ECO:0000256" key="1">
    <source>
        <dbReference type="ARBA" id="ARBA00004141"/>
    </source>
</evidence>
<dbReference type="NCBIfam" id="TIGR00947">
    <property type="entry name" value="2A73"/>
    <property type="match status" value="1"/>
</dbReference>